<comment type="caution">
    <text evidence="4">The sequence shown here is derived from an EMBL/GenBank/DDBJ whole genome shotgun (WGS) entry which is preliminary data.</text>
</comment>
<name>A0AAD9Q1U1_ACRCE</name>
<evidence type="ECO:0000256" key="2">
    <source>
        <dbReference type="ARBA" id="ARBA00023315"/>
    </source>
</evidence>
<dbReference type="EMBL" id="JARQWQ010000080">
    <property type="protein sequence ID" value="KAK2553167.1"/>
    <property type="molecule type" value="Genomic_DNA"/>
</dbReference>
<dbReference type="InterPro" id="IPR050832">
    <property type="entry name" value="Bact_Acetyltransf"/>
</dbReference>
<reference evidence="4" key="1">
    <citation type="journal article" date="2023" name="G3 (Bethesda)">
        <title>Whole genome assembly and annotation of the endangered Caribbean coral Acropora cervicornis.</title>
        <authorList>
            <person name="Selwyn J.D."/>
            <person name="Vollmer S.V."/>
        </authorList>
    </citation>
    <scope>NUCLEOTIDE SEQUENCE</scope>
    <source>
        <strain evidence="4">K2</strain>
    </source>
</reference>
<dbReference type="AlphaFoldDB" id="A0AAD9Q1U1"/>
<dbReference type="GO" id="GO:0016747">
    <property type="term" value="F:acyltransferase activity, transferring groups other than amino-acyl groups"/>
    <property type="evidence" value="ECO:0007669"/>
    <property type="project" value="InterPro"/>
</dbReference>
<keyword evidence="5" id="KW-1185">Reference proteome</keyword>
<organism evidence="4 5">
    <name type="scientific">Acropora cervicornis</name>
    <name type="common">Staghorn coral</name>
    <dbReference type="NCBI Taxonomy" id="6130"/>
    <lineage>
        <taxon>Eukaryota</taxon>
        <taxon>Metazoa</taxon>
        <taxon>Cnidaria</taxon>
        <taxon>Anthozoa</taxon>
        <taxon>Hexacorallia</taxon>
        <taxon>Scleractinia</taxon>
        <taxon>Astrocoeniina</taxon>
        <taxon>Acroporidae</taxon>
        <taxon>Acropora</taxon>
    </lineage>
</organism>
<evidence type="ECO:0000259" key="3">
    <source>
        <dbReference type="PROSITE" id="PS51186"/>
    </source>
</evidence>
<dbReference type="Proteomes" id="UP001249851">
    <property type="component" value="Unassembled WGS sequence"/>
</dbReference>
<keyword evidence="1" id="KW-0808">Transferase</keyword>
<evidence type="ECO:0000256" key="1">
    <source>
        <dbReference type="ARBA" id="ARBA00022679"/>
    </source>
</evidence>
<dbReference type="PANTHER" id="PTHR43877">
    <property type="entry name" value="AMINOALKYLPHOSPHONATE N-ACETYLTRANSFERASE-RELATED-RELATED"/>
    <property type="match status" value="1"/>
</dbReference>
<sequence>MAGNFTIRFASEKDVESIHRIRVTAIRAKCSSHYKQEDINSWAARLQKEDFLPEINACEITVAEHVEDGKILGFGHLITSPVKECEQKTLMIKGLFVDSHCGVKGVGSALMKEIEQRARDKEEADILIVEAALNAVEFYKKCGFTFLQLTTHRISEQVCLECHKMIKKL</sequence>
<gene>
    <name evidence="4" type="ORF">P5673_025625</name>
</gene>
<proteinExistence type="predicted"/>
<dbReference type="Gene3D" id="3.40.630.30">
    <property type="match status" value="1"/>
</dbReference>
<accession>A0AAD9Q1U1</accession>
<dbReference type="PANTHER" id="PTHR43877:SF2">
    <property type="entry name" value="AMINOALKYLPHOSPHONATE N-ACETYLTRANSFERASE-RELATED"/>
    <property type="match status" value="1"/>
</dbReference>
<evidence type="ECO:0000313" key="5">
    <source>
        <dbReference type="Proteomes" id="UP001249851"/>
    </source>
</evidence>
<dbReference type="InterPro" id="IPR016181">
    <property type="entry name" value="Acyl_CoA_acyltransferase"/>
</dbReference>
<feature type="domain" description="N-acetyltransferase" evidence="3">
    <location>
        <begin position="5"/>
        <end position="169"/>
    </location>
</feature>
<dbReference type="PROSITE" id="PS51186">
    <property type="entry name" value="GNAT"/>
    <property type="match status" value="1"/>
</dbReference>
<protein>
    <recommendedName>
        <fullName evidence="3">N-acetyltransferase domain-containing protein</fullName>
    </recommendedName>
</protein>
<dbReference type="SUPFAM" id="SSF55729">
    <property type="entry name" value="Acyl-CoA N-acyltransferases (Nat)"/>
    <property type="match status" value="1"/>
</dbReference>
<reference evidence="4" key="2">
    <citation type="journal article" date="2023" name="Science">
        <title>Genomic signatures of disease resistance in endangered staghorn corals.</title>
        <authorList>
            <person name="Vollmer S.V."/>
            <person name="Selwyn J.D."/>
            <person name="Despard B.A."/>
            <person name="Roesel C.L."/>
        </authorList>
    </citation>
    <scope>NUCLEOTIDE SEQUENCE</scope>
    <source>
        <strain evidence="4">K2</strain>
    </source>
</reference>
<dbReference type="Pfam" id="PF13673">
    <property type="entry name" value="Acetyltransf_10"/>
    <property type="match status" value="1"/>
</dbReference>
<evidence type="ECO:0000313" key="4">
    <source>
        <dbReference type="EMBL" id="KAK2553167.1"/>
    </source>
</evidence>
<dbReference type="CDD" id="cd04301">
    <property type="entry name" value="NAT_SF"/>
    <property type="match status" value="1"/>
</dbReference>
<dbReference type="InterPro" id="IPR000182">
    <property type="entry name" value="GNAT_dom"/>
</dbReference>
<keyword evidence="2" id="KW-0012">Acyltransferase</keyword>